<feature type="region of interest" description="Disordered" evidence="1">
    <location>
        <begin position="51"/>
        <end position="80"/>
    </location>
</feature>
<evidence type="ECO:0000256" key="1">
    <source>
        <dbReference type="SAM" id="MobiDB-lite"/>
    </source>
</evidence>
<keyword evidence="4" id="KW-1185">Reference proteome</keyword>
<comment type="caution">
    <text evidence="3">The sequence shown here is derived from an EMBL/GenBank/DDBJ whole genome shotgun (WGS) entry which is preliminary data.</text>
</comment>
<dbReference type="InterPro" id="IPR025419">
    <property type="entry name" value="DUF4142"/>
</dbReference>
<dbReference type="PANTHER" id="PTHR38593">
    <property type="entry name" value="BLR2558 PROTEIN"/>
    <property type="match status" value="1"/>
</dbReference>
<evidence type="ECO:0000259" key="2">
    <source>
        <dbReference type="Pfam" id="PF13628"/>
    </source>
</evidence>
<protein>
    <submittedName>
        <fullName evidence="3">DUF4142 domain-containing protein</fullName>
    </submittedName>
</protein>
<dbReference type="EMBL" id="SAWZ01000013">
    <property type="protein sequence ID" value="RXQ99881.1"/>
    <property type="molecule type" value="Genomic_DNA"/>
</dbReference>
<gene>
    <name evidence="3" type="ORF">EPA99_17300</name>
</gene>
<evidence type="ECO:0000313" key="3">
    <source>
        <dbReference type="EMBL" id="RXQ99881.1"/>
    </source>
</evidence>
<dbReference type="PANTHER" id="PTHR38593:SF1">
    <property type="entry name" value="BLR2558 PROTEIN"/>
    <property type="match status" value="1"/>
</dbReference>
<dbReference type="Pfam" id="PF13628">
    <property type="entry name" value="DUF4142"/>
    <property type="match status" value="1"/>
</dbReference>
<name>A0A4Q1JSN3_9GAMM</name>
<accession>A0A4Q1JSN3</accession>
<reference evidence="3 4" key="1">
    <citation type="submission" date="2019-01" db="EMBL/GenBank/DDBJ databases">
        <title>Pseudoxanthomonas composti sp. nov., isolated from compost.</title>
        <authorList>
            <person name="Yang G."/>
        </authorList>
    </citation>
    <scope>NUCLEOTIDE SEQUENCE [LARGE SCALE GENOMIC DNA]</scope>
    <source>
        <strain evidence="3 4">GSS15</strain>
    </source>
</reference>
<sequence length="222" mass="24046">MRAARLPRTHGALAPAHRHWWPPTFFGVSMRRFSTLTSLALLLSLGACSKPGDEASRTAPAPSPEPTTASIPGQTGEPTRDPAQIAGVVAAFAETEIAISQIIIDRNIEGPLRDFAVQLQQTHRQIEERAKAMNASKDGQRVALQQAKAKTEVKSLSEEQDDQALMNAYIAAVVRDHGDALKQLDAELIPAANGELKAFLEDVRKQIAAQHEEAQALASARY</sequence>
<dbReference type="OrthoDB" id="6005723at2"/>
<dbReference type="Proteomes" id="UP000289784">
    <property type="component" value="Unassembled WGS sequence"/>
</dbReference>
<dbReference type="AlphaFoldDB" id="A0A4Q1JSN3"/>
<feature type="domain" description="DUF4142" evidence="2">
    <location>
        <begin position="83"/>
        <end position="217"/>
    </location>
</feature>
<proteinExistence type="predicted"/>
<organism evidence="3 4">
    <name type="scientific">Pseudoxanthomonas composti</name>
    <dbReference type="NCBI Taxonomy" id="2137479"/>
    <lineage>
        <taxon>Bacteria</taxon>
        <taxon>Pseudomonadati</taxon>
        <taxon>Pseudomonadota</taxon>
        <taxon>Gammaproteobacteria</taxon>
        <taxon>Lysobacterales</taxon>
        <taxon>Lysobacteraceae</taxon>
        <taxon>Pseudoxanthomonas</taxon>
    </lineage>
</organism>
<evidence type="ECO:0000313" key="4">
    <source>
        <dbReference type="Proteomes" id="UP000289784"/>
    </source>
</evidence>